<dbReference type="eggNOG" id="COG0697">
    <property type="taxonomic scope" value="Bacteria"/>
</dbReference>
<keyword evidence="3" id="KW-1185">Reference proteome</keyword>
<feature type="transmembrane region" description="Helical" evidence="1">
    <location>
        <begin position="12"/>
        <end position="34"/>
    </location>
</feature>
<feature type="transmembrane region" description="Helical" evidence="1">
    <location>
        <begin position="46"/>
        <end position="65"/>
    </location>
</feature>
<evidence type="ECO:0000313" key="2">
    <source>
        <dbReference type="EMBL" id="AGA90901.1"/>
    </source>
</evidence>
<feature type="transmembrane region" description="Helical" evidence="1">
    <location>
        <begin position="252"/>
        <end position="269"/>
    </location>
</feature>
<dbReference type="AlphaFoldDB" id="L0GY63"/>
<dbReference type="STRING" id="765912.Thimo_2152"/>
<reference evidence="2 3" key="1">
    <citation type="submission" date="2011-09" db="EMBL/GenBank/DDBJ databases">
        <title>Complete sequence of chromosome of Thioflavicoccus mobilis 8321.</title>
        <authorList>
            <consortium name="US DOE Joint Genome Institute"/>
            <person name="Lucas S."/>
            <person name="Han J."/>
            <person name="Lapidus A."/>
            <person name="Cheng J.-F."/>
            <person name="Goodwin L."/>
            <person name="Pitluck S."/>
            <person name="Peters L."/>
            <person name="Ovchinnikova G."/>
            <person name="Lu M."/>
            <person name="Detter J.C."/>
            <person name="Han C."/>
            <person name="Tapia R."/>
            <person name="Land M."/>
            <person name="Hauser L."/>
            <person name="Kyrpides N."/>
            <person name="Ivanova N."/>
            <person name="Pagani I."/>
            <person name="Vogl K."/>
            <person name="Liu Z."/>
            <person name="Imhoff J."/>
            <person name="Thiel V."/>
            <person name="Frigaard N.-U."/>
            <person name="Bryant D."/>
            <person name="Woyke T."/>
        </authorList>
    </citation>
    <scope>NUCLEOTIDE SEQUENCE [LARGE SCALE GENOMIC DNA]</scope>
    <source>
        <strain evidence="2 3">8321</strain>
    </source>
</reference>
<name>L0GY63_9GAMM</name>
<keyword evidence="1" id="KW-1133">Transmembrane helix</keyword>
<dbReference type="HOGENOM" id="CLU_055252_0_0_6"/>
<dbReference type="PANTHER" id="PTHR22911">
    <property type="entry name" value="ACYL-MALONYL CONDENSING ENZYME-RELATED"/>
    <property type="match status" value="1"/>
</dbReference>
<proteinExistence type="predicted"/>
<dbReference type="SUPFAM" id="SSF103481">
    <property type="entry name" value="Multidrug resistance efflux transporter EmrE"/>
    <property type="match status" value="2"/>
</dbReference>
<dbReference type="GO" id="GO:0016020">
    <property type="term" value="C:membrane"/>
    <property type="evidence" value="ECO:0007669"/>
    <property type="project" value="TreeGrafter"/>
</dbReference>
<evidence type="ECO:0000313" key="3">
    <source>
        <dbReference type="Proteomes" id="UP000010816"/>
    </source>
</evidence>
<dbReference type="OrthoDB" id="5295396at2"/>
<keyword evidence="1" id="KW-0472">Membrane</keyword>
<organism evidence="2 3">
    <name type="scientific">Thioflavicoccus mobilis 8321</name>
    <dbReference type="NCBI Taxonomy" id="765912"/>
    <lineage>
        <taxon>Bacteria</taxon>
        <taxon>Pseudomonadati</taxon>
        <taxon>Pseudomonadota</taxon>
        <taxon>Gammaproteobacteria</taxon>
        <taxon>Chromatiales</taxon>
        <taxon>Chromatiaceae</taxon>
        <taxon>Thioflavicoccus</taxon>
    </lineage>
</organism>
<feature type="transmembrane region" description="Helical" evidence="1">
    <location>
        <begin position="221"/>
        <end position="240"/>
    </location>
</feature>
<keyword evidence="1" id="KW-0812">Transmembrane</keyword>
<accession>L0GY63</accession>
<feature type="transmembrane region" description="Helical" evidence="1">
    <location>
        <begin position="275"/>
        <end position="292"/>
    </location>
</feature>
<feature type="transmembrane region" description="Helical" evidence="1">
    <location>
        <begin position="102"/>
        <end position="120"/>
    </location>
</feature>
<sequence length="304" mass="32035">MSKKKNNLSNRLKSEALTIPVMLVGSALWGLFWLPLRLLETAGVSGLWAVVLIYTGATATLLLLARPRRCDLRCFSTELFGIGLSAAISGIAFSIGVIEGEVARVLILFYLAPVWSVLLAHRVLKEALAPVTIPALLVALTGAAMMLLSDAGAEDLRFELADLLGLIAGLAFAVTNVQLRAARDLPGPLKNLAACVLVPPLGLALAFVLDVPLAFAPGPLLAGLLVGVLWMTTMIAAVQYGVSRLPVQRSSVLLLFELIVGAASAALIAREMLSAWEILGGLFIILAGLAVARTREPTASRSGR</sequence>
<feature type="transmembrane region" description="Helical" evidence="1">
    <location>
        <begin position="191"/>
        <end position="209"/>
    </location>
</feature>
<feature type="transmembrane region" description="Helical" evidence="1">
    <location>
        <begin position="127"/>
        <end position="148"/>
    </location>
</feature>
<dbReference type="Proteomes" id="UP000010816">
    <property type="component" value="Chromosome"/>
</dbReference>
<dbReference type="EMBL" id="CP003051">
    <property type="protein sequence ID" value="AGA90901.1"/>
    <property type="molecule type" value="Genomic_DNA"/>
</dbReference>
<feature type="transmembrane region" description="Helical" evidence="1">
    <location>
        <begin position="160"/>
        <end position="179"/>
    </location>
</feature>
<dbReference type="InterPro" id="IPR037185">
    <property type="entry name" value="EmrE-like"/>
</dbReference>
<protein>
    <submittedName>
        <fullName evidence="2">DMT(Drug/metabolite transporter) superfamily permease</fullName>
    </submittedName>
</protein>
<dbReference type="KEGG" id="tmb:Thimo_2152"/>
<gene>
    <name evidence="2" type="ORF">Thimo_2152</name>
</gene>
<evidence type="ECO:0000256" key="1">
    <source>
        <dbReference type="SAM" id="Phobius"/>
    </source>
</evidence>
<dbReference type="RefSeq" id="WP_015281040.1">
    <property type="nucleotide sequence ID" value="NC_019940.1"/>
</dbReference>
<feature type="transmembrane region" description="Helical" evidence="1">
    <location>
        <begin position="77"/>
        <end position="96"/>
    </location>
</feature>